<accession>R7PUQ7</accession>
<protein>
    <recommendedName>
        <fullName evidence="2">DUF2283 domain-containing protein</fullName>
    </recommendedName>
</protein>
<organism evidence="1">
    <name type="scientific">Methanobrevibacter smithii CAG:186</name>
    <dbReference type="NCBI Taxonomy" id="1263088"/>
    <lineage>
        <taxon>Archaea</taxon>
        <taxon>Methanobacteriati</taxon>
        <taxon>Methanobacteriota</taxon>
        <taxon>Methanomada group</taxon>
        <taxon>Methanobacteria</taxon>
        <taxon>Methanobacteriales</taxon>
        <taxon>Methanobacteriaceae</taxon>
        <taxon>Methanobrevibacter</taxon>
    </lineage>
</organism>
<evidence type="ECO:0000313" key="1">
    <source>
        <dbReference type="EMBL" id="CDF29090.1"/>
    </source>
</evidence>
<reference evidence="1" key="1">
    <citation type="submission" date="2012-11" db="EMBL/GenBank/DDBJ databases">
        <title>Dependencies among metagenomic species, viruses, plasmids and units of genetic variation.</title>
        <authorList>
            <person name="Nielsen H.B."/>
            <person name="Almeida M."/>
            <person name="Juncker A.S."/>
            <person name="Rasmussen S."/>
            <person name="Li J."/>
            <person name="Sunagawa S."/>
            <person name="Plichta D."/>
            <person name="Gautier L."/>
            <person name="Le Chatelier E."/>
            <person name="Peletier E."/>
            <person name="Bonde I."/>
            <person name="Nielsen T."/>
            <person name="Manichanh C."/>
            <person name="Arumugam M."/>
            <person name="Batto J."/>
            <person name="Santos M.B.Q.D."/>
            <person name="Blom N."/>
            <person name="Borruel N."/>
            <person name="Burgdorf K.S."/>
            <person name="Boumezbeur F."/>
            <person name="Casellas F."/>
            <person name="Dore J."/>
            <person name="Guarner F."/>
            <person name="Hansen T."/>
            <person name="Hildebrand F."/>
            <person name="Kaas R.S."/>
            <person name="Kennedy S."/>
            <person name="Kristiansen K."/>
            <person name="Kultima J.R."/>
            <person name="Leonard P."/>
            <person name="Levenez F."/>
            <person name="Lund O."/>
            <person name="Moumen B."/>
            <person name="Le Paslier D."/>
            <person name="Pons N."/>
            <person name="Pedersen O."/>
            <person name="Prifti E."/>
            <person name="Qin J."/>
            <person name="Raes J."/>
            <person name="Tap J."/>
            <person name="Tims S."/>
            <person name="Ussery D.W."/>
            <person name="Yamada T."/>
            <person name="MetaHit consortium"/>
            <person name="Renault P."/>
            <person name="Sicheritz-Ponten T."/>
            <person name="Bork P."/>
            <person name="Wang J."/>
            <person name="Brunak S."/>
            <person name="Ehrlich S.D."/>
        </authorList>
    </citation>
    <scope>NUCLEOTIDE SEQUENCE [LARGE SCALE GENOMIC DNA]</scope>
</reference>
<proteinExistence type="predicted"/>
<dbReference type="Pfam" id="PF10049">
    <property type="entry name" value="DUF2283"/>
    <property type="match status" value="1"/>
</dbReference>
<dbReference type="InterPro" id="IPR019270">
    <property type="entry name" value="DUF2283"/>
</dbReference>
<comment type="caution">
    <text evidence="1">The sequence shown here is derived from an EMBL/GenBank/DDBJ whole genome shotgun (WGS) entry which is preliminary data.</text>
</comment>
<sequence>MILNENSTVLKYMYDYSSDVLGVKVKNDFIYHETVELEDGVLLDFDKNDVPVSLEIMDASKRFNIPKSSLNDLKFFNMTVVVDNKFITINVVIGVLIHNNENKQILESFTVNKYGIPNITADLTI</sequence>
<name>R7PUQ7_METSM</name>
<dbReference type="Proteomes" id="UP000018189">
    <property type="component" value="Unassembled WGS sequence"/>
</dbReference>
<dbReference type="AlphaFoldDB" id="R7PUQ7"/>
<dbReference type="EMBL" id="CBKP010000030">
    <property type="protein sequence ID" value="CDF29090.1"/>
    <property type="molecule type" value="Genomic_DNA"/>
</dbReference>
<evidence type="ECO:0008006" key="2">
    <source>
        <dbReference type="Google" id="ProtNLM"/>
    </source>
</evidence>
<gene>
    <name evidence="1" type="ORF">BN522_00964</name>
</gene>